<evidence type="ECO:0000313" key="2">
    <source>
        <dbReference type="Proteomes" id="UP000735541"/>
    </source>
</evidence>
<proteinExistence type="predicted"/>
<name>A0ABS6TPB2_STRHA</name>
<accession>A0ABS6TPB2</accession>
<comment type="caution">
    <text evidence="1">The sequence shown here is derived from an EMBL/GenBank/DDBJ whole genome shotgun (WGS) entry which is preliminary data.</text>
</comment>
<gene>
    <name evidence="1" type="ORF">STHAL_10790</name>
</gene>
<protein>
    <submittedName>
        <fullName evidence="1">Uncharacterized protein</fullName>
    </submittedName>
</protein>
<organism evidence="1 2">
    <name type="scientific">Streptomyces halstedii</name>
    <dbReference type="NCBI Taxonomy" id="1944"/>
    <lineage>
        <taxon>Bacteria</taxon>
        <taxon>Bacillati</taxon>
        <taxon>Actinomycetota</taxon>
        <taxon>Actinomycetes</taxon>
        <taxon>Kitasatosporales</taxon>
        <taxon>Streptomycetaceae</taxon>
        <taxon>Streptomyces</taxon>
    </lineage>
</organism>
<dbReference type="EMBL" id="JAHUVW010000001">
    <property type="protein sequence ID" value="MBV7669966.1"/>
    <property type="molecule type" value="Genomic_DNA"/>
</dbReference>
<reference evidence="1 2" key="1">
    <citation type="submission" date="2021-07" db="EMBL/GenBank/DDBJ databases">
        <title>Sequencing Streptomyces halstedii LGO-A4 genome an citrus endophytic actinomycete.</title>
        <authorList>
            <person name="Samborskyy M."/>
            <person name="Scott N."/>
            <person name="Deglau R."/>
            <person name="Dickens S."/>
            <person name="Oliveira L.G."/>
        </authorList>
    </citation>
    <scope>NUCLEOTIDE SEQUENCE [LARGE SCALE GENOMIC DNA]</scope>
    <source>
        <strain evidence="1 2">LGO-A4</strain>
    </source>
</reference>
<evidence type="ECO:0000313" key="1">
    <source>
        <dbReference type="EMBL" id="MBV7669966.1"/>
    </source>
</evidence>
<dbReference type="Proteomes" id="UP000735541">
    <property type="component" value="Unassembled WGS sequence"/>
</dbReference>
<keyword evidence="2" id="KW-1185">Reference proteome</keyword>
<sequence>MAKEIGIGGLAVQVNCQGEGTLHVTVKPVGLSFPLECVDEEVSSTYNEIRLKRARSEGSIQVTAPSTVLWALTVEQ</sequence>